<keyword evidence="1" id="KW-0175">Coiled coil</keyword>
<feature type="non-terminal residue" evidence="2">
    <location>
        <position position="234"/>
    </location>
</feature>
<sequence>MKAAILFKNVSKRIVTRLIEKVAYFKQAHRLVVHQHVTRNEVATDIASTANAAHPTSSTAAANAAPAADPATTINSTSVANSATVIHSTNLTKSALNKEKARLEKAYAAAVKQRNADVLAANIAAGRVLTARYNSLIEGRPAGRFERTARKLQVQRQKMAQENQTTLDLQDELSKLNMANKLAEIKLEDTNKNIQFFQKEREEQPRRIGNLSQKLTESLIICKQARDERDRLSQ</sequence>
<name>A0A9W8LW61_9FUNG</name>
<feature type="coiled-coil region" evidence="1">
    <location>
        <begin position="173"/>
        <end position="200"/>
    </location>
</feature>
<gene>
    <name evidence="2" type="ORF">IWW36_004530</name>
</gene>
<organism evidence="2 3">
    <name type="scientific">Coemansia brasiliensis</name>
    <dbReference type="NCBI Taxonomy" id="2650707"/>
    <lineage>
        <taxon>Eukaryota</taxon>
        <taxon>Fungi</taxon>
        <taxon>Fungi incertae sedis</taxon>
        <taxon>Zoopagomycota</taxon>
        <taxon>Kickxellomycotina</taxon>
        <taxon>Kickxellomycetes</taxon>
        <taxon>Kickxellales</taxon>
        <taxon>Kickxellaceae</taxon>
        <taxon>Coemansia</taxon>
    </lineage>
</organism>
<accession>A0A9W8LW61</accession>
<dbReference type="Proteomes" id="UP001139887">
    <property type="component" value="Unassembled WGS sequence"/>
</dbReference>
<dbReference type="OrthoDB" id="10587392at2759"/>
<proteinExistence type="predicted"/>
<evidence type="ECO:0000313" key="3">
    <source>
        <dbReference type="Proteomes" id="UP001139887"/>
    </source>
</evidence>
<dbReference type="EMBL" id="JANBUW010000636">
    <property type="protein sequence ID" value="KAJ2846052.1"/>
    <property type="molecule type" value="Genomic_DNA"/>
</dbReference>
<evidence type="ECO:0000256" key="1">
    <source>
        <dbReference type="SAM" id="Coils"/>
    </source>
</evidence>
<reference evidence="2" key="1">
    <citation type="submission" date="2022-07" db="EMBL/GenBank/DDBJ databases">
        <title>Phylogenomic reconstructions and comparative analyses of Kickxellomycotina fungi.</title>
        <authorList>
            <person name="Reynolds N.K."/>
            <person name="Stajich J.E."/>
            <person name="Barry K."/>
            <person name="Grigoriev I.V."/>
            <person name="Crous P."/>
            <person name="Smith M.E."/>
        </authorList>
    </citation>
    <scope>NUCLEOTIDE SEQUENCE</scope>
    <source>
        <strain evidence="2">NRRL 1566</strain>
    </source>
</reference>
<evidence type="ECO:0000313" key="2">
    <source>
        <dbReference type="EMBL" id="KAJ2846052.1"/>
    </source>
</evidence>
<protein>
    <submittedName>
        <fullName evidence="2">Uncharacterized protein</fullName>
    </submittedName>
</protein>
<keyword evidence="3" id="KW-1185">Reference proteome</keyword>
<comment type="caution">
    <text evidence="2">The sequence shown here is derived from an EMBL/GenBank/DDBJ whole genome shotgun (WGS) entry which is preliminary data.</text>
</comment>
<dbReference type="AlphaFoldDB" id="A0A9W8LW61"/>